<keyword evidence="3" id="KW-1185">Reference proteome</keyword>
<dbReference type="AlphaFoldDB" id="B4GFI3"/>
<reference evidence="2 3" key="1">
    <citation type="journal article" date="2007" name="Nature">
        <title>Evolution of genes and genomes on the Drosophila phylogeny.</title>
        <authorList>
            <consortium name="Drosophila 12 Genomes Consortium"/>
            <person name="Clark A.G."/>
            <person name="Eisen M.B."/>
            <person name="Smith D.R."/>
            <person name="Bergman C.M."/>
            <person name="Oliver B."/>
            <person name="Markow T.A."/>
            <person name="Kaufman T.C."/>
            <person name="Kellis M."/>
            <person name="Gelbart W."/>
            <person name="Iyer V.N."/>
            <person name="Pollard D.A."/>
            <person name="Sackton T.B."/>
            <person name="Larracuente A.M."/>
            <person name="Singh N.D."/>
            <person name="Abad J.P."/>
            <person name="Abt D.N."/>
            <person name="Adryan B."/>
            <person name="Aguade M."/>
            <person name="Akashi H."/>
            <person name="Anderson W.W."/>
            <person name="Aquadro C.F."/>
            <person name="Ardell D.H."/>
            <person name="Arguello R."/>
            <person name="Artieri C.G."/>
            <person name="Barbash D.A."/>
            <person name="Barker D."/>
            <person name="Barsanti P."/>
            <person name="Batterham P."/>
            <person name="Batzoglou S."/>
            <person name="Begun D."/>
            <person name="Bhutkar A."/>
            <person name="Blanco E."/>
            <person name="Bosak S.A."/>
            <person name="Bradley R.K."/>
            <person name="Brand A.D."/>
            <person name="Brent M.R."/>
            <person name="Brooks A.N."/>
            <person name="Brown R.H."/>
            <person name="Butlin R.K."/>
            <person name="Caggese C."/>
            <person name="Calvi B.R."/>
            <person name="Bernardo de Carvalho A."/>
            <person name="Caspi A."/>
            <person name="Castrezana S."/>
            <person name="Celniker S.E."/>
            <person name="Chang J.L."/>
            <person name="Chapple C."/>
            <person name="Chatterji S."/>
            <person name="Chinwalla A."/>
            <person name="Civetta A."/>
            <person name="Clifton S.W."/>
            <person name="Comeron J.M."/>
            <person name="Costello J.C."/>
            <person name="Coyne J.A."/>
            <person name="Daub J."/>
            <person name="David R.G."/>
            <person name="Delcher A.L."/>
            <person name="Delehaunty K."/>
            <person name="Do C.B."/>
            <person name="Ebling H."/>
            <person name="Edwards K."/>
            <person name="Eickbush T."/>
            <person name="Evans J.D."/>
            <person name="Filipski A."/>
            <person name="Findeiss S."/>
            <person name="Freyhult E."/>
            <person name="Fulton L."/>
            <person name="Fulton R."/>
            <person name="Garcia A.C."/>
            <person name="Gardiner A."/>
            <person name="Garfield D.A."/>
            <person name="Garvin B.E."/>
            <person name="Gibson G."/>
            <person name="Gilbert D."/>
            <person name="Gnerre S."/>
            <person name="Godfrey J."/>
            <person name="Good R."/>
            <person name="Gotea V."/>
            <person name="Gravely B."/>
            <person name="Greenberg A.J."/>
            <person name="Griffiths-Jones S."/>
            <person name="Gross S."/>
            <person name="Guigo R."/>
            <person name="Gustafson E.A."/>
            <person name="Haerty W."/>
            <person name="Hahn M.W."/>
            <person name="Halligan D.L."/>
            <person name="Halpern A.L."/>
            <person name="Halter G.M."/>
            <person name="Han M.V."/>
            <person name="Heger A."/>
            <person name="Hillier L."/>
            <person name="Hinrichs A.S."/>
            <person name="Holmes I."/>
            <person name="Hoskins R.A."/>
            <person name="Hubisz M.J."/>
            <person name="Hultmark D."/>
            <person name="Huntley M.A."/>
            <person name="Jaffe D.B."/>
            <person name="Jagadeeshan S."/>
            <person name="Jeck W.R."/>
            <person name="Johnson J."/>
            <person name="Jones C.D."/>
            <person name="Jordan W.C."/>
            <person name="Karpen G.H."/>
            <person name="Kataoka E."/>
            <person name="Keightley P.D."/>
            <person name="Kheradpour P."/>
            <person name="Kirkness E.F."/>
            <person name="Koerich L.B."/>
            <person name="Kristiansen K."/>
            <person name="Kudrna D."/>
            <person name="Kulathinal R.J."/>
            <person name="Kumar S."/>
            <person name="Kwok R."/>
            <person name="Lander E."/>
            <person name="Langley C.H."/>
            <person name="Lapoint R."/>
            <person name="Lazzaro B.P."/>
            <person name="Lee S.J."/>
            <person name="Levesque L."/>
            <person name="Li R."/>
            <person name="Lin C.F."/>
            <person name="Lin M.F."/>
            <person name="Lindblad-Toh K."/>
            <person name="Llopart A."/>
            <person name="Long M."/>
            <person name="Low L."/>
            <person name="Lozovsky E."/>
            <person name="Lu J."/>
            <person name="Luo M."/>
            <person name="Machado C.A."/>
            <person name="Makalowski W."/>
            <person name="Marzo M."/>
            <person name="Matsuda M."/>
            <person name="Matzkin L."/>
            <person name="McAllister B."/>
            <person name="McBride C.S."/>
            <person name="McKernan B."/>
            <person name="McKernan K."/>
            <person name="Mendez-Lago M."/>
            <person name="Minx P."/>
            <person name="Mollenhauer M.U."/>
            <person name="Montooth K."/>
            <person name="Mount S.M."/>
            <person name="Mu X."/>
            <person name="Myers E."/>
            <person name="Negre B."/>
            <person name="Newfeld S."/>
            <person name="Nielsen R."/>
            <person name="Noor M.A."/>
            <person name="O'Grady P."/>
            <person name="Pachter L."/>
            <person name="Papaceit M."/>
            <person name="Parisi M.J."/>
            <person name="Parisi M."/>
            <person name="Parts L."/>
            <person name="Pedersen J.S."/>
            <person name="Pesole G."/>
            <person name="Phillippy A.M."/>
            <person name="Ponting C.P."/>
            <person name="Pop M."/>
            <person name="Porcelli D."/>
            <person name="Powell J.R."/>
            <person name="Prohaska S."/>
            <person name="Pruitt K."/>
            <person name="Puig M."/>
            <person name="Quesneville H."/>
            <person name="Ram K.R."/>
            <person name="Rand D."/>
            <person name="Rasmussen M.D."/>
            <person name="Reed L.K."/>
            <person name="Reenan R."/>
            <person name="Reily A."/>
            <person name="Remington K.A."/>
            <person name="Rieger T.T."/>
            <person name="Ritchie M.G."/>
            <person name="Robin C."/>
            <person name="Rogers Y.H."/>
            <person name="Rohde C."/>
            <person name="Rozas J."/>
            <person name="Rubenfield M.J."/>
            <person name="Ruiz A."/>
            <person name="Russo S."/>
            <person name="Salzberg S.L."/>
            <person name="Sanchez-Gracia A."/>
            <person name="Saranga D.J."/>
            <person name="Sato H."/>
            <person name="Schaeffer S.W."/>
            <person name="Schatz M.C."/>
            <person name="Schlenke T."/>
            <person name="Schwartz R."/>
            <person name="Segarra C."/>
            <person name="Singh R.S."/>
            <person name="Sirot L."/>
            <person name="Sirota M."/>
            <person name="Sisneros N.B."/>
            <person name="Smith C.D."/>
            <person name="Smith T.F."/>
            <person name="Spieth J."/>
            <person name="Stage D.E."/>
            <person name="Stark A."/>
            <person name="Stephan W."/>
            <person name="Strausberg R.L."/>
            <person name="Strempel S."/>
            <person name="Sturgill D."/>
            <person name="Sutton G."/>
            <person name="Sutton G.G."/>
            <person name="Tao W."/>
            <person name="Teichmann S."/>
            <person name="Tobari Y.N."/>
            <person name="Tomimura Y."/>
            <person name="Tsolas J.M."/>
            <person name="Valente V.L."/>
            <person name="Venter E."/>
            <person name="Venter J.C."/>
            <person name="Vicario S."/>
            <person name="Vieira F.G."/>
            <person name="Vilella A.J."/>
            <person name="Villasante A."/>
            <person name="Walenz B."/>
            <person name="Wang J."/>
            <person name="Wasserman M."/>
            <person name="Watts T."/>
            <person name="Wilson D."/>
            <person name="Wilson R.K."/>
            <person name="Wing R.A."/>
            <person name="Wolfner M.F."/>
            <person name="Wong A."/>
            <person name="Wong G.K."/>
            <person name="Wu C.I."/>
            <person name="Wu G."/>
            <person name="Yamamoto D."/>
            <person name="Yang H.P."/>
            <person name="Yang S.P."/>
            <person name="Yorke J.A."/>
            <person name="Yoshida K."/>
            <person name="Zdobnov E."/>
            <person name="Zhang P."/>
            <person name="Zhang Y."/>
            <person name="Zimin A.V."/>
            <person name="Baldwin J."/>
            <person name="Abdouelleil A."/>
            <person name="Abdulkadir J."/>
            <person name="Abebe A."/>
            <person name="Abera B."/>
            <person name="Abreu J."/>
            <person name="Acer S.C."/>
            <person name="Aftuck L."/>
            <person name="Alexander A."/>
            <person name="An P."/>
            <person name="Anderson E."/>
            <person name="Anderson S."/>
            <person name="Arachi H."/>
            <person name="Azer M."/>
            <person name="Bachantsang P."/>
            <person name="Barry A."/>
            <person name="Bayul T."/>
            <person name="Berlin A."/>
            <person name="Bessette D."/>
            <person name="Bloom T."/>
            <person name="Blye J."/>
            <person name="Boguslavskiy L."/>
            <person name="Bonnet C."/>
            <person name="Boukhgalter B."/>
            <person name="Bourzgui I."/>
            <person name="Brown A."/>
            <person name="Cahill P."/>
            <person name="Channer S."/>
            <person name="Cheshatsang Y."/>
            <person name="Chuda L."/>
            <person name="Citroen M."/>
            <person name="Collymore A."/>
            <person name="Cooke P."/>
            <person name="Costello M."/>
            <person name="D'Aco K."/>
            <person name="Daza R."/>
            <person name="De Haan G."/>
            <person name="DeGray S."/>
            <person name="DeMaso C."/>
            <person name="Dhargay N."/>
            <person name="Dooley K."/>
            <person name="Dooley E."/>
            <person name="Doricent M."/>
            <person name="Dorje P."/>
            <person name="Dorjee K."/>
            <person name="Dupes A."/>
            <person name="Elong R."/>
            <person name="Falk J."/>
            <person name="Farina A."/>
            <person name="Faro S."/>
            <person name="Ferguson D."/>
            <person name="Fisher S."/>
            <person name="Foley C.D."/>
            <person name="Franke A."/>
            <person name="Friedrich D."/>
            <person name="Gadbois L."/>
            <person name="Gearin G."/>
            <person name="Gearin C.R."/>
            <person name="Giannoukos G."/>
            <person name="Goode T."/>
            <person name="Graham J."/>
            <person name="Grandbois E."/>
            <person name="Grewal S."/>
            <person name="Gyaltsen K."/>
            <person name="Hafez N."/>
            <person name="Hagos B."/>
            <person name="Hall J."/>
            <person name="Henson C."/>
            <person name="Hollinger A."/>
            <person name="Honan T."/>
            <person name="Huard M.D."/>
            <person name="Hughes L."/>
            <person name="Hurhula B."/>
            <person name="Husby M.E."/>
            <person name="Kamat A."/>
            <person name="Kanga B."/>
            <person name="Kashin S."/>
            <person name="Khazanovich D."/>
            <person name="Kisner P."/>
            <person name="Lance K."/>
            <person name="Lara M."/>
            <person name="Lee W."/>
            <person name="Lennon N."/>
            <person name="Letendre F."/>
            <person name="LeVine R."/>
            <person name="Lipovsky A."/>
            <person name="Liu X."/>
            <person name="Liu J."/>
            <person name="Liu S."/>
            <person name="Lokyitsang T."/>
            <person name="Lokyitsang Y."/>
            <person name="Lubonja R."/>
            <person name="Lui A."/>
            <person name="MacDonald P."/>
            <person name="Magnisalis V."/>
            <person name="Maru K."/>
            <person name="Matthews C."/>
            <person name="McCusker W."/>
            <person name="McDonough S."/>
            <person name="Mehta T."/>
            <person name="Meldrim J."/>
            <person name="Meneus L."/>
            <person name="Mihai O."/>
            <person name="Mihalev A."/>
            <person name="Mihova T."/>
            <person name="Mittelman R."/>
            <person name="Mlenga V."/>
            <person name="Montmayeur A."/>
            <person name="Mulrain L."/>
            <person name="Navidi A."/>
            <person name="Naylor J."/>
            <person name="Negash T."/>
            <person name="Nguyen T."/>
            <person name="Nguyen N."/>
            <person name="Nicol R."/>
            <person name="Norbu C."/>
            <person name="Norbu N."/>
            <person name="Novod N."/>
            <person name="O'Neill B."/>
            <person name="Osman S."/>
            <person name="Markiewicz E."/>
            <person name="Oyono O.L."/>
            <person name="Patti C."/>
            <person name="Phunkhang P."/>
            <person name="Pierre F."/>
            <person name="Priest M."/>
            <person name="Raghuraman S."/>
            <person name="Rege F."/>
            <person name="Reyes R."/>
            <person name="Rise C."/>
            <person name="Rogov P."/>
            <person name="Ross K."/>
            <person name="Ryan E."/>
            <person name="Settipalli S."/>
            <person name="Shea T."/>
            <person name="Sherpa N."/>
            <person name="Shi L."/>
            <person name="Shih D."/>
            <person name="Sparrow T."/>
            <person name="Spaulding J."/>
            <person name="Stalker J."/>
            <person name="Stange-Thomann N."/>
            <person name="Stavropoulos S."/>
            <person name="Stone C."/>
            <person name="Strader C."/>
            <person name="Tesfaye S."/>
            <person name="Thomson T."/>
            <person name="Thoulutsang Y."/>
            <person name="Thoulutsang D."/>
            <person name="Topham K."/>
            <person name="Topping I."/>
            <person name="Tsamla T."/>
            <person name="Vassiliev H."/>
            <person name="Vo A."/>
            <person name="Wangchuk T."/>
            <person name="Wangdi T."/>
            <person name="Weiand M."/>
            <person name="Wilkinson J."/>
            <person name="Wilson A."/>
            <person name="Yadav S."/>
            <person name="Young G."/>
            <person name="Yu Q."/>
            <person name="Zembek L."/>
            <person name="Zhong D."/>
            <person name="Zimmer A."/>
            <person name="Zwirko Z."/>
            <person name="Jaffe D.B."/>
            <person name="Alvarez P."/>
            <person name="Brockman W."/>
            <person name="Butler J."/>
            <person name="Chin C."/>
            <person name="Gnerre S."/>
            <person name="Grabherr M."/>
            <person name="Kleber M."/>
            <person name="Mauceli E."/>
            <person name="MacCallum I."/>
        </authorList>
    </citation>
    <scope>NUCLEOTIDE SEQUENCE [LARGE SCALE GENOMIC DNA]</scope>
    <source>
        <strain evidence="3">MSH-3 / Tucson 14011-0111.49</strain>
    </source>
</reference>
<sequence length="476" mass="49300">MMLAAAGLPAYDAGKINSNPSNGTAGGVGGTVGTPSAVGASRPSAASALMKTLSVRLHRGTEFIKDTVQKALVMSAPAPVAPAPVPSPTPPPVGSAVPPAKPITLTSQTLKRKLAGAGGLMGCGPSRITSITASSSSGRFILAHANRKPASQVPTEAYLKVYTVAPTELHRSAAARVRNPSTDSLLMDLCQFKPIRPMPLTPIKINKFRGFELKRPKFVPAVNDSEDEDDDEDDPESLQKPKPSSVILLPHKGSAFVPMPYIASPNTTAAAAITATAAGTATRSRSRSHNTHTSGTSADEPKPKRRRRGPLLTARRRRTRAAAAFGAPPPVNTSASPEEVSAKPVAPVKRRAATKSGPAKRSRAAAANPTPVVATSTSPDEASKAPGKRKSSTKREPAKRSRAAAPAAANPTPVTTSTSPGRAPRARGKRKTAPAEGPQNAKRSCRGSSPARPSPPMTRQRARKQISASSCHSGST</sequence>
<feature type="compositionally biased region" description="Low complexity" evidence="1">
    <location>
        <begin position="274"/>
        <end position="283"/>
    </location>
</feature>
<dbReference type="eggNOG" id="ENOG502R1I2">
    <property type="taxonomic scope" value="Eukaryota"/>
</dbReference>
<feature type="compositionally biased region" description="Low complexity" evidence="1">
    <location>
        <begin position="403"/>
        <end position="420"/>
    </location>
</feature>
<feature type="compositionally biased region" description="Low complexity" evidence="1">
    <location>
        <begin position="364"/>
        <end position="375"/>
    </location>
</feature>
<accession>B4GFI3</accession>
<gene>
    <name evidence="2" type="primary">Dper\GL22217</name>
    <name evidence="2" type="ORF">Dper_GL22217</name>
</gene>
<name>B4GFI3_DROPE</name>
<dbReference type="EMBL" id="CH479182">
    <property type="protein sequence ID" value="EDW34368.1"/>
    <property type="molecule type" value="Genomic_DNA"/>
</dbReference>
<dbReference type="OrthoDB" id="426657at2759"/>
<feature type="compositionally biased region" description="Polar residues" evidence="1">
    <location>
        <begin position="466"/>
        <end position="476"/>
    </location>
</feature>
<feature type="region of interest" description="Disordered" evidence="1">
    <location>
        <begin position="274"/>
        <end position="476"/>
    </location>
</feature>
<proteinExistence type="predicted"/>
<evidence type="ECO:0000256" key="1">
    <source>
        <dbReference type="SAM" id="MobiDB-lite"/>
    </source>
</evidence>
<evidence type="ECO:0000313" key="2">
    <source>
        <dbReference type="EMBL" id="EDW34368.1"/>
    </source>
</evidence>
<dbReference type="KEGG" id="dpe:6591697"/>
<dbReference type="HOGENOM" id="CLU_632034_0_0_1"/>
<feature type="region of interest" description="Disordered" evidence="1">
    <location>
        <begin position="219"/>
        <end position="246"/>
    </location>
</feature>
<dbReference type="OMA" id="GLMGCGP"/>
<dbReference type="Proteomes" id="UP000008744">
    <property type="component" value="Unassembled WGS sequence"/>
</dbReference>
<feature type="compositionally biased region" description="Basic residues" evidence="1">
    <location>
        <begin position="348"/>
        <end position="363"/>
    </location>
</feature>
<feature type="compositionally biased region" description="Acidic residues" evidence="1">
    <location>
        <begin position="224"/>
        <end position="236"/>
    </location>
</feature>
<organism evidence="3">
    <name type="scientific">Drosophila persimilis</name>
    <name type="common">Fruit fly</name>
    <dbReference type="NCBI Taxonomy" id="7234"/>
    <lineage>
        <taxon>Eukaryota</taxon>
        <taxon>Metazoa</taxon>
        <taxon>Ecdysozoa</taxon>
        <taxon>Arthropoda</taxon>
        <taxon>Hexapoda</taxon>
        <taxon>Insecta</taxon>
        <taxon>Pterygota</taxon>
        <taxon>Neoptera</taxon>
        <taxon>Endopterygota</taxon>
        <taxon>Diptera</taxon>
        <taxon>Brachycera</taxon>
        <taxon>Muscomorpha</taxon>
        <taxon>Ephydroidea</taxon>
        <taxon>Drosophilidae</taxon>
        <taxon>Drosophila</taxon>
        <taxon>Sophophora</taxon>
    </lineage>
</organism>
<protein>
    <submittedName>
        <fullName evidence="2">GL22217</fullName>
    </submittedName>
</protein>
<feature type="compositionally biased region" description="Basic residues" evidence="1">
    <location>
        <begin position="303"/>
        <end position="320"/>
    </location>
</feature>
<dbReference type="PhylomeDB" id="B4GFI3"/>
<evidence type="ECO:0000313" key="3">
    <source>
        <dbReference type="Proteomes" id="UP000008744"/>
    </source>
</evidence>